<dbReference type="AlphaFoldDB" id="A0ABD1XPU2"/>
<keyword evidence="2" id="KW-1185">Reference proteome</keyword>
<reference evidence="1 2" key="1">
    <citation type="submission" date="2024-09" db="EMBL/GenBank/DDBJ databases">
        <title>Chromosome-scale assembly of Riccia fluitans.</title>
        <authorList>
            <person name="Paukszto L."/>
            <person name="Sawicki J."/>
            <person name="Karawczyk K."/>
            <person name="Piernik-Szablinska J."/>
            <person name="Szczecinska M."/>
            <person name="Mazdziarz M."/>
        </authorList>
    </citation>
    <scope>NUCLEOTIDE SEQUENCE [LARGE SCALE GENOMIC DNA]</scope>
    <source>
        <strain evidence="1">Rf_01</strain>
        <tissue evidence="1">Aerial parts of the thallus</tissue>
    </source>
</reference>
<proteinExistence type="predicted"/>
<gene>
    <name evidence="1" type="ORF">R1flu_022662</name>
</gene>
<protein>
    <recommendedName>
        <fullName evidence="3">Ribosomal protein S14</fullName>
    </recommendedName>
</protein>
<dbReference type="EMBL" id="JBHFFA010000007">
    <property type="protein sequence ID" value="KAL2610970.1"/>
    <property type="molecule type" value="Genomic_DNA"/>
</dbReference>
<name>A0ABD1XPU2_9MARC</name>
<sequence length="91" mass="10534">MWETRRGSQSLHSLGVSLELAFRSMSPDPLYSALHGRDAEAATQLRISLPRAVHTTRQERSAQYKKRGWKTTTLMTRLRKPYAIPSTYWSR</sequence>
<comment type="caution">
    <text evidence="1">The sequence shown here is derived from an EMBL/GenBank/DDBJ whole genome shotgun (WGS) entry which is preliminary data.</text>
</comment>
<dbReference type="Proteomes" id="UP001605036">
    <property type="component" value="Unassembled WGS sequence"/>
</dbReference>
<accession>A0ABD1XPU2</accession>
<evidence type="ECO:0008006" key="3">
    <source>
        <dbReference type="Google" id="ProtNLM"/>
    </source>
</evidence>
<evidence type="ECO:0000313" key="1">
    <source>
        <dbReference type="EMBL" id="KAL2610970.1"/>
    </source>
</evidence>
<evidence type="ECO:0000313" key="2">
    <source>
        <dbReference type="Proteomes" id="UP001605036"/>
    </source>
</evidence>
<organism evidence="1 2">
    <name type="scientific">Riccia fluitans</name>
    <dbReference type="NCBI Taxonomy" id="41844"/>
    <lineage>
        <taxon>Eukaryota</taxon>
        <taxon>Viridiplantae</taxon>
        <taxon>Streptophyta</taxon>
        <taxon>Embryophyta</taxon>
        <taxon>Marchantiophyta</taxon>
        <taxon>Marchantiopsida</taxon>
        <taxon>Marchantiidae</taxon>
        <taxon>Marchantiales</taxon>
        <taxon>Ricciaceae</taxon>
        <taxon>Riccia</taxon>
    </lineage>
</organism>